<reference evidence="1" key="1">
    <citation type="submission" date="2006-03" db="EMBL/GenBank/DDBJ databases">
        <authorList>
            <person name="Underwood B.A."/>
            <person name="Xiao Y."/>
            <person name="Moskal W."/>
            <person name="Monaghan E."/>
            <person name="Wang W."/>
            <person name="Redman J."/>
            <person name="Wu H.C."/>
            <person name="Utterback T."/>
            <person name="Town C.D."/>
        </authorList>
    </citation>
    <scope>NUCLEOTIDE SEQUENCE</scope>
</reference>
<sequence length="81" mass="8724">MGDCEPETLELEKAKGLAEESEGQAPESLSLESGDCSRLLRKQSFALQVVDCRSARIIVEAAGSSGHELSMTVMEERGLLL</sequence>
<gene>
    <name evidence="1" type="ordered locus">At3g30751</name>
</gene>
<proteinExistence type="predicted"/>
<dbReference type="EMBL" id="DQ446717">
    <property type="protein sequence ID" value="ABE65493.1"/>
    <property type="molecule type" value="Genomic_DNA"/>
</dbReference>
<organism evidence="1">
    <name type="scientific">Arabidopsis thaliana</name>
    <name type="common">Mouse-ear cress</name>
    <dbReference type="NCBI Taxonomy" id="3702"/>
    <lineage>
        <taxon>Eukaryota</taxon>
        <taxon>Viridiplantae</taxon>
        <taxon>Streptophyta</taxon>
        <taxon>Embryophyta</taxon>
        <taxon>Tracheophyta</taxon>
        <taxon>Spermatophyta</taxon>
        <taxon>Magnoliopsida</taxon>
        <taxon>eudicotyledons</taxon>
        <taxon>Gunneridae</taxon>
        <taxon>Pentapetalae</taxon>
        <taxon>rosids</taxon>
        <taxon>malvids</taxon>
        <taxon>Brassicales</taxon>
        <taxon>Brassicaceae</taxon>
        <taxon>Camelineae</taxon>
        <taxon>Arabidopsis</taxon>
    </lineage>
</organism>
<evidence type="ECO:0000313" key="1">
    <source>
        <dbReference type="EMBL" id="ABE65493.1"/>
    </source>
</evidence>
<protein>
    <submittedName>
        <fullName evidence="1">Uncharacterized protein</fullName>
    </submittedName>
</protein>
<name>Q1PEK1_ARATH</name>
<accession>Q1PEK1</accession>
<dbReference type="AlphaFoldDB" id="Q1PEK1"/>